<evidence type="ECO:0000256" key="14">
    <source>
        <dbReference type="ARBA" id="ARBA00023163"/>
    </source>
</evidence>
<feature type="compositionally biased region" description="Acidic residues" evidence="18">
    <location>
        <begin position="41"/>
        <end position="51"/>
    </location>
</feature>
<feature type="compositionally biased region" description="Low complexity" evidence="18">
    <location>
        <begin position="1483"/>
        <end position="1545"/>
    </location>
</feature>
<dbReference type="InterPro" id="IPR044893">
    <property type="entry name" value="RNA_pol_Rpb1_clamp_domain"/>
</dbReference>
<dbReference type="InterPro" id="IPR038593">
    <property type="entry name" value="RNA_pol_Rpb1_7_sf"/>
</dbReference>
<dbReference type="FunFam" id="1.10.132.30:FF:000001">
    <property type="entry name" value="DNA-directed RNA polymerase subunit"/>
    <property type="match status" value="1"/>
</dbReference>
<evidence type="ECO:0000256" key="17">
    <source>
        <dbReference type="RuleBase" id="RU004279"/>
    </source>
</evidence>
<dbReference type="OrthoDB" id="270392at2759"/>
<accession>A0A8I2YDD0</accession>
<dbReference type="CDD" id="cd02584">
    <property type="entry name" value="RNAP_II_Rpb1_C"/>
    <property type="match status" value="1"/>
</dbReference>
<dbReference type="GO" id="GO:0006367">
    <property type="term" value="P:transcription initiation at RNA polymerase II promoter"/>
    <property type="evidence" value="ECO:0007669"/>
    <property type="project" value="UniProtKB-ARBA"/>
</dbReference>
<dbReference type="Gene3D" id="6.10.250.2940">
    <property type="match status" value="1"/>
</dbReference>
<dbReference type="InterPro" id="IPR000722">
    <property type="entry name" value="RNA_pol_asu"/>
</dbReference>
<feature type="domain" description="DNA mismatch repair proteins mutS family" evidence="19">
    <location>
        <begin position="2318"/>
        <end position="2334"/>
    </location>
</feature>
<evidence type="ECO:0000256" key="7">
    <source>
        <dbReference type="ARBA" id="ARBA00022723"/>
    </source>
</evidence>
<evidence type="ECO:0000256" key="11">
    <source>
        <dbReference type="ARBA" id="ARBA00022840"/>
    </source>
</evidence>
<dbReference type="InterPro" id="IPR007081">
    <property type="entry name" value="RNA_pol_Rpb1_5"/>
</dbReference>
<dbReference type="InterPro" id="IPR006592">
    <property type="entry name" value="RNA_pol_N"/>
</dbReference>
<dbReference type="InterPro" id="IPR007073">
    <property type="entry name" value="RNA_pol_Rpb1_7"/>
</dbReference>
<dbReference type="SUPFAM" id="SSF53150">
    <property type="entry name" value="DNA repair protein MutS, domain II"/>
    <property type="match status" value="1"/>
</dbReference>
<dbReference type="InterPro" id="IPR007080">
    <property type="entry name" value="RNA_pol_Rpb1_1"/>
</dbReference>
<dbReference type="InterPro" id="IPR007075">
    <property type="entry name" value="RNA_pol_Rpb1_6"/>
</dbReference>
<evidence type="ECO:0000256" key="10">
    <source>
        <dbReference type="ARBA" id="ARBA00022833"/>
    </source>
</evidence>
<dbReference type="Pfam" id="PF00623">
    <property type="entry name" value="RNA_pol_Rpb1_2"/>
    <property type="match status" value="1"/>
</dbReference>
<dbReference type="Gene3D" id="3.40.50.300">
    <property type="entry name" value="P-loop containing nucleotide triphosphate hydrolases"/>
    <property type="match status" value="1"/>
</dbReference>
<dbReference type="GO" id="GO:0006368">
    <property type="term" value="P:transcription elongation by RNA polymerase II"/>
    <property type="evidence" value="ECO:0007669"/>
    <property type="project" value="UniProtKB-ARBA"/>
</dbReference>
<dbReference type="EC" id="2.7.7.6" evidence="17"/>
<dbReference type="Pfam" id="PF04992">
    <property type="entry name" value="RNA_pol_Rpb1_6"/>
    <property type="match status" value="1"/>
</dbReference>
<dbReference type="SUPFAM" id="SSF48334">
    <property type="entry name" value="DNA repair protein MutS, domain III"/>
    <property type="match status" value="1"/>
</dbReference>
<dbReference type="Gene3D" id="1.10.150.390">
    <property type="match status" value="1"/>
</dbReference>
<dbReference type="CDD" id="cd02733">
    <property type="entry name" value="RNAP_II_RPB1_N"/>
    <property type="match status" value="1"/>
</dbReference>
<dbReference type="InterPro" id="IPR000684">
    <property type="entry name" value="RNA_pol_II_repeat_euk"/>
</dbReference>
<dbReference type="InterPro" id="IPR007696">
    <property type="entry name" value="DNA_mismatch_repair_MutS_core"/>
</dbReference>
<keyword evidence="13" id="KW-0238">DNA-binding</keyword>
<dbReference type="InterPro" id="IPR045867">
    <property type="entry name" value="DNA-dir_RpoC_beta_prime"/>
</dbReference>
<dbReference type="FunFam" id="3.30.1490.180:FF:000001">
    <property type="entry name" value="DNA-directed RNA polymerase subunit"/>
    <property type="match status" value="1"/>
</dbReference>
<dbReference type="PROSITE" id="PS00115">
    <property type="entry name" value="RNA_POL_II_REPEAT"/>
    <property type="match status" value="1"/>
</dbReference>
<dbReference type="FunFam" id="3.30.1360.140:FF:000001">
    <property type="entry name" value="DNA-directed RNA polymerase subunit"/>
    <property type="match status" value="1"/>
</dbReference>
<evidence type="ECO:0000256" key="1">
    <source>
        <dbReference type="ARBA" id="ARBA00004123"/>
    </source>
</evidence>
<proteinExistence type="inferred from homology"/>
<dbReference type="SMART" id="SM00534">
    <property type="entry name" value="MUTSac"/>
    <property type="match status" value="1"/>
</dbReference>
<comment type="subcellular location">
    <subcellularLocation>
        <location evidence="1">Nucleus</location>
    </subcellularLocation>
</comment>
<keyword evidence="14 17" id="KW-0804">Transcription</keyword>
<evidence type="ECO:0000256" key="4">
    <source>
        <dbReference type="ARBA" id="ARBA00022553"/>
    </source>
</evidence>
<keyword evidence="8" id="KW-0677">Repeat</keyword>
<dbReference type="SMART" id="SM00663">
    <property type="entry name" value="RPOLA_N"/>
    <property type="match status" value="1"/>
</dbReference>
<dbReference type="PROSITE" id="PS00486">
    <property type="entry name" value="DNA_MISMATCH_REPAIR_2"/>
    <property type="match status" value="1"/>
</dbReference>
<comment type="function">
    <text evidence="17">DNA-dependent RNA polymerase catalyzes the transcription of DNA into RNA using the four ribonucleoside triphosphates as substrates.</text>
</comment>
<comment type="catalytic activity">
    <reaction evidence="16 17">
        <text>RNA(n) + a ribonucleoside 5'-triphosphate = RNA(n+1) + diphosphate</text>
        <dbReference type="Rhea" id="RHEA:21248"/>
        <dbReference type="Rhea" id="RHEA-COMP:14527"/>
        <dbReference type="Rhea" id="RHEA-COMP:17342"/>
        <dbReference type="ChEBI" id="CHEBI:33019"/>
        <dbReference type="ChEBI" id="CHEBI:61557"/>
        <dbReference type="ChEBI" id="CHEBI:140395"/>
        <dbReference type="EC" id="2.7.7.6"/>
    </reaction>
</comment>
<reference evidence="20" key="1">
    <citation type="submission" date="2021-03" db="EMBL/GenBank/DDBJ databases">
        <title>Evolutionary innovations through gain and loss of genes in the ectomycorrhizal Boletales.</title>
        <authorList>
            <person name="Wu G."/>
            <person name="Miyauchi S."/>
            <person name="Morin E."/>
            <person name="Yang Z.-L."/>
            <person name="Xu J."/>
            <person name="Martin F.M."/>
        </authorList>
    </citation>
    <scope>NUCLEOTIDE SEQUENCE</scope>
    <source>
        <strain evidence="20">BR01</strain>
    </source>
</reference>
<evidence type="ECO:0000256" key="5">
    <source>
        <dbReference type="ARBA" id="ARBA00022679"/>
    </source>
</evidence>
<evidence type="ECO:0000256" key="16">
    <source>
        <dbReference type="ARBA" id="ARBA00048552"/>
    </source>
</evidence>
<dbReference type="GO" id="GO:0005665">
    <property type="term" value="C:RNA polymerase II, core complex"/>
    <property type="evidence" value="ECO:0007669"/>
    <property type="project" value="TreeGrafter"/>
</dbReference>
<organism evidence="20 21">
    <name type="scientific">Boletus reticuloceps</name>
    <dbReference type="NCBI Taxonomy" id="495285"/>
    <lineage>
        <taxon>Eukaryota</taxon>
        <taxon>Fungi</taxon>
        <taxon>Dikarya</taxon>
        <taxon>Basidiomycota</taxon>
        <taxon>Agaricomycotina</taxon>
        <taxon>Agaricomycetes</taxon>
        <taxon>Agaricomycetidae</taxon>
        <taxon>Boletales</taxon>
        <taxon>Boletineae</taxon>
        <taxon>Boletaceae</taxon>
        <taxon>Boletoideae</taxon>
        <taxon>Boletus</taxon>
    </lineage>
</organism>
<keyword evidence="21" id="KW-1185">Reference proteome</keyword>
<dbReference type="Gene3D" id="6.20.50.80">
    <property type="match status" value="1"/>
</dbReference>
<dbReference type="InterPro" id="IPR042102">
    <property type="entry name" value="RNA_pol_Rpb1_3_sf"/>
</dbReference>
<evidence type="ECO:0000256" key="15">
    <source>
        <dbReference type="ARBA" id="ARBA00023242"/>
    </source>
</evidence>
<dbReference type="PANTHER" id="PTHR19376">
    <property type="entry name" value="DNA-DIRECTED RNA POLYMERASE"/>
    <property type="match status" value="1"/>
</dbReference>
<dbReference type="SMART" id="SM00533">
    <property type="entry name" value="MUTSd"/>
    <property type="match status" value="1"/>
</dbReference>
<keyword evidence="12" id="KW-0460">Magnesium</keyword>
<feature type="region of interest" description="Disordered" evidence="18">
    <location>
        <begin position="1666"/>
        <end position="1692"/>
    </location>
</feature>
<dbReference type="EMBL" id="JAGFBS010000065">
    <property type="protein sequence ID" value="KAG6369805.1"/>
    <property type="molecule type" value="Genomic_DNA"/>
</dbReference>
<protein>
    <recommendedName>
        <fullName evidence="17">DNA-directed RNA polymerase subunit</fullName>
        <ecNumber evidence="17">2.7.7.6</ecNumber>
    </recommendedName>
</protein>
<dbReference type="Gene3D" id="2.40.40.20">
    <property type="match status" value="1"/>
</dbReference>
<dbReference type="GO" id="GO:0046872">
    <property type="term" value="F:metal ion binding"/>
    <property type="evidence" value="ECO:0007669"/>
    <property type="project" value="UniProtKB-KW"/>
</dbReference>
<evidence type="ECO:0000256" key="6">
    <source>
        <dbReference type="ARBA" id="ARBA00022695"/>
    </source>
</evidence>
<dbReference type="InterPro" id="IPR036678">
    <property type="entry name" value="MutS_con_dom_sf"/>
</dbReference>
<dbReference type="Pfam" id="PF04983">
    <property type="entry name" value="RNA_pol_Rpb1_3"/>
    <property type="match status" value="1"/>
</dbReference>
<dbReference type="SUPFAM" id="SSF64484">
    <property type="entry name" value="beta and beta-prime subunits of DNA dependent RNA-polymerase"/>
    <property type="match status" value="1"/>
</dbReference>
<dbReference type="Pfam" id="PF00488">
    <property type="entry name" value="MutS_V"/>
    <property type="match status" value="1"/>
</dbReference>
<dbReference type="Pfam" id="PF04990">
    <property type="entry name" value="RNA_pol_Rpb1_7"/>
    <property type="match status" value="1"/>
</dbReference>
<keyword evidence="9" id="KW-0547">Nucleotide-binding</keyword>
<dbReference type="FunFam" id="1.10.150.390:FF:000001">
    <property type="entry name" value="DNA-directed RNA polymerase subunit"/>
    <property type="match status" value="1"/>
</dbReference>
<feature type="compositionally biased region" description="Low complexity" evidence="18">
    <location>
        <begin position="1434"/>
        <end position="1453"/>
    </location>
</feature>
<dbReference type="Gene3D" id="3.30.1360.140">
    <property type="match status" value="1"/>
</dbReference>
<evidence type="ECO:0000256" key="12">
    <source>
        <dbReference type="ARBA" id="ARBA00022842"/>
    </source>
</evidence>
<keyword evidence="11" id="KW-0067">ATP-binding</keyword>
<comment type="similarity">
    <text evidence="2 17">Belongs to the RNA polymerase beta' chain family.</text>
</comment>
<dbReference type="Pfam" id="PF04997">
    <property type="entry name" value="RNA_pol_Rpb1_1"/>
    <property type="match status" value="1"/>
</dbReference>
<keyword evidence="5 17" id="KW-0808">Transferase</keyword>
<dbReference type="InterPro" id="IPR007861">
    <property type="entry name" value="DNA_mismatch_repair_MutS_clamp"/>
</dbReference>
<dbReference type="FunFam" id="2.40.40.20:FF:000019">
    <property type="entry name" value="DNA-directed RNA polymerase II subunit RPB1"/>
    <property type="match status" value="1"/>
</dbReference>
<dbReference type="InterPro" id="IPR027417">
    <property type="entry name" value="P-loop_NTPase"/>
</dbReference>
<dbReference type="GO" id="GO:0003899">
    <property type="term" value="F:DNA-directed RNA polymerase activity"/>
    <property type="evidence" value="ECO:0007669"/>
    <property type="project" value="UniProtKB-EC"/>
</dbReference>
<gene>
    <name evidence="20" type="ORF">JVT61DRAFT_13577</name>
</gene>
<dbReference type="InterPro" id="IPR000432">
    <property type="entry name" value="DNA_mismatch_repair_MutS_C"/>
</dbReference>
<keyword evidence="3 17" id="KW-0240">DNA-directed RNA polymerase</keyword>
<keyword evidence="4" id="KW-0597">Phosphoprotein</keyword>
<dbReference type="Gene3D" id="3.30.1490.180">
    <property type="entry name" value="RNA polymerase ii"/>
    <property type="match status" value="1"/>
</dbReference>
<evidence type="ECO:0000256" key="13">
    <source>
        <dbReference type="ARBA" id="ARBA00023125"/>
    </source>
</evidence>
<dbReference type="PANTHER" id="PTHR19376:SF37">
    <property type="entry name" value="DNA-DIRECTED RNA POLYMERASE II SUBUNIT RPB1"/>
    <property type="match status" value="1"/>
</dbReference>
<evidence type="ECO:0000256" key="9">
    <source>
        <dbReference type="ARBA" id="ARBA00022741"/>
    </source>
</evidence>
<dbReference type="Gene3D" id="4.10.860.120">
    <property type="entry name" value="RNA polymerase II, clamp domain"/>
    <property type="match status" value="1"/>
</dbReference>
<dbReference type="Gene3D" id="1.10.132.30">
    <property type="match status" value="1"/>
</dbReference>
<keyword evidence="6 17" id="KW-0548">Nucleotidyltransferase</keyword>
<dbReference type="Pfam" id="PF04998">
    <property type="entry name" value="RNA_pol_Rpb1_5"/>
    <property type="match status" value="1"/>
</dbReference>
<dbReference type="Proteomes" id="UP000683000">
    <property type="component" value="Unassembled WGS sequence"/>
</dbReference>
<evidence type="ECO:0000313" key="21">
    <source>
        <dbReference type="Proteomes" id="UP000683000"/>
    </source>
</evidence>
<feature type="region of interest" description="Disordered" evidence="18">
    <location>
        <begin position="1433"/>
        <end position="1545"/>
    </location>
</feature>
<dbReference type="FunFam" id="1.10.274.100:FF:000001">
    <property type="entry name" value="DNA-directed RNA polymerase subunit"/>
    <property type="match status" value="1"/>
</dbReference>
<keyword evidence="15" id="KW-0539">Nucleus</keyword>
<dbReference type="GO" id="GO:0006298">
    <property type="term" value="P:mismatch repair"/>
    <property type="evidence" value="ECO:0007669"/>
    <property type="project" value="InterPro"/>
</dbReference>
<dbReference type="InterPro" id="IPR007083">
    <property type="entry name" value="RNA_pol_Rpb1_4"/>
</dbReference>
<dbReference type="InterPro" id="IPR036187">
    <property type="entry name" value="DNA_mismatch_repair_MutS_sf"/>
</dbReference>
<name>A0A8I2YDD0_9AGAM</name>
<evidence type="ECO:0000256" key="3">
    <source>
        <dbReference type="ARBA" id="ARBA00022478"/>
    </source>
</evidence>
<dbReference type="Gene3D" id="1.10.274.100">
    <property type="entry name" value="RNA polymerase Rpb1, domain 3"/>
    <property type="match status" value="1"/>
</dbReference>
<dbReference type="InterPro" id="IPR038120">
    <property type="entry name" value="Rpb1_funnel_sf"/>
</dbReference>
<dbReference type="GO" id="GO:0030983">
    <property type="term" value="F:mismatched DNA binding"/>
    <property type="evidence" value="ECO:0007669"/>
    <property type="project" value="InterPro"/>
</dbReference>
<dbReference type="Gene3D" id="3.30.420.110">
    <property type="entry name" value="MutS, connector domain"/>
    <property type="match status" value="1"/>
</dbReference>
<comment type="caution">
    <text evidence="20">The sequence shown here is derived from an EMBL/GenBank/DDBJ whole genome shotgun (WGS) entry which is preliminary data.</text>
</comment>
<sequence>MCVYQSDPNFADKIRHVRDPKARMAIVWAHCKTKMVCETDEPKEEGVEGDAEEPKKGHGGCGHIQPQIRKEGLKLFVQYKRPKDEDEDVKSLQPDKRLFTPSEVYTTFKKMSDSDLHLIGLSDEYARPEWMILTVMPVPPPPVRPSIAVDGGAMRSEDDLTYKLGDIIKASANVRRCEQEGAPAHVITEFEQLLQFHVATYMDNDIAGIPQALQKSGRPVKAIRARLKGKEGRLRGNLMGKRVDFSARTVITGDPNLELDEVGVPRSIAMNLTYPERVTPYNIAYLQELVRNGPSTYPGARYVVRDTGERIDLRYNKRADAFLQYGWIVERHLKDGDFVLFNRQPSLHKMSMMSHRVKLMPYSTFRLNLSVTPPYNADFDGDEMNMHIPQSEETRAELSQIAWVPRQIISPQANKPVMGIVQDTLCGIRKFTLRDSFLDWNHVQNILLWLPDWDGNVPTPAIIKPKPLWTGKQILSMVIPRGINIHRAPDPKSWNPVFDDGMMVDNGEILFGIVDKKTVGATQGGLIHVVFREKGPEATRSVFTGIQMVVNFWLFHNGFSIGIGDTIAGPKVMSYITQRIGEKKQQVAEIIDDAYHDRLKPMPGMTIRESFESKVERELNRARDDSGQYAQQNLKEDNNVKQMVTAGSKGSYINISQMSVCVGQQSVEGRRIPFGFRHRTLPHFTKDDFSPEARGFVENSYLRGLTPQEYFFHAMAGREGLIDTAVKTAETGYIQRRLVKALEDVMVCYDGTVRNSLGDLIQFIYGEDGMDGAFIERQKIETFGMSDREFEHNYRVDVTDKEGGFLPGVLQIGIDDSSLELQAKLDEEYARLVEDRRGLRAFVFPRSDGLTPHYLPVNLQRIIQNATQIFHIDRRKPSDLEPAYIVDAVHQLTERLLTIPGDDPLSKEVQINSSLTFRMHVRATLATRRVLEQYHLNREAFEWVLGEIEAKFNQSLVNPGEMCGTLAAQSIGEPATQMTLNTFHYAGVSSKNVTLGVPRLKEIINVATNIKTPSLSVYLAPELAESSTLAKNVEQELAYTSLRTVTAAVEIWYDPDPTSTIIEEDSVFVESFFAIPDDEIESKLHLQSPWLLRLVLDRARMIDRKLTMAYVAGRIAESFKTDLFVIWSEDNSEKLVIRCRVLGGADKDEDGMGAIEEDIFLRQLENTMLNSVNLRGVPSIRRVFLQEHDKVFHNEEGSIKTKKEWMLETDGVNLKTVMTIDGVDFTRTYSNSCVEVFNVLGIEAARAAIMRELRGVIEFDGSYVNYRHLALLCDLMTHRGTLMAITRHGINRADTGALMRCSFEETVEILMEAAAVGEKDDCHGIAENVMFGQLAPMGTGAFDVALDIDMLKDAIVDHRLPVQNMLAAHADGGITPGQVAMTPYDTNSPAWSETAFKGESAAFSPLAVQGGEDAASFSFLGYGQSPLGAGGMSPAGPGYSPSSPNAYSPTSPYVPQSPFGGATSPFGTSPYASSPFYDRGRAPTSPTYSPTSPALNLTSPGYSPTSPRYSPTSPSFSPTSPRYSPQSPSFSPTSPRYSPTSPSFSPASPRYSPSMHLCRSVNCVLLTLLNPSYCHCSFPGSHVSFLTEVLSHLPDVTLVTQILPHLSHIFPSFSGVLSGVPSIQPDVTTVVAFQSRPKRIYCSLSFLQYIAFLGFILSFMEMSSTPSRPLGSGQSRSITTRPGTARPQTAASTRHEGSYVIALLESRGVAHEVGIAAMDRDTGRVMLVQLADCPTYVKTLHQMHIHYPSLVLVPDTFIAATDATLASAAKKPPTTSLLVQFIMEEFPNIPLEPVARKYWNDGAGMDFITQLCVENDERAATLVSASDKYYALSATCALFKYCESRLNTRFSSGSLRIRYASVEGTMLIDPETAKNLELVKNVMHKKSSHTLFGVLNHTYTAMASRLLRTNILAPLTGIEAINARLDVVAELIQNEDRFSQIRDALKYLNKLDFDKLISSLATLEVRPSNSAKFASTRVSQMLSLQIIIRNLPFLQKVLANSKSQLLQVIHEMISDNRLALIADLITDNLNDAVGPSKGGLAAVNARVYAVKANRNRLLDVARETFKENVGDIYQLNSALSEKHGLPITLVYQESGFVFAMKKDELEGELPKGFLNISAQKGRWIFSSMELKKLNARMKDALDETLILSDKIIQELLVEVLSHSGALYTASEAVALIDLLWSFAHTSIIRPEFTGTLAVKSGRHPILETVHAAGTLVANDIYCCDASHFQIIQGPNTYLRQTGLLVIVAMCGCFVPADYASFRIHDALLSRLSNDDDMEKNLSTFANEITSSAMILGKCPFFFSDFGLTARIGLATPKTLVLVDELGRGTSPSEGVGIAHAIAEELIRIKCFVLFATHFHELSITLSRQPSVVNLHLSVQRTRKSSSSLGMVFKYKIMDGLPEDLDHYGLELARLADLPSDLIIEGRRVANALAGLHARREEESQTTIVATRRRAVVKVCLASGFSRCLTEHRTWVLKLRSQLTQALDHSTLPEEELVAYLARFQKDLIQVFHETS</sequence>
<dbReference type="Pfam" id="PF05192">
    <property type="entry name" value="MutS_III"/>
    <property type="match status" value="1"/>
</dbReference>
<dbReference type="InterPro" id="IPR007066">
    <property type="entry name" value="RNA_pol_Rpb1_3"/>
</dbReference>
<evidence type="ECO:0000313" key="20">
    <source>
        <dbReference type="EMBL" id="KAG6369805.1"/>
    </source>
</evidence>
<dbReference type="SUPFAM" id="SSF52540">
    <property type="entry name" value="P-loop containing nucleoside triphosphate hydrolases"/>
    <property type="match status" value="1"/>
</dbReference>
<dbReference type="Pfam" id="PF05000">
    <property type="entry name" value="RNA_pol_Rpb1_4"/>
    <property type="match status" value="1"/>
</dbReference>
<evidence type="ECO:0000256" key="8">
    <source>
        <dbReference type="ARBA" id="ARBA00022737"/>
    </source>
</evidence>
<dbReference type="GO" id="GO:0005524">
    <property type="term" value="F:ATP binding"/>
    <property type="evidence" value="ECO:0007669"/>
    <property type="project" value="UniProtKB-KW"/>
</dbReference>
<dbReference type="Gene3D" id="1.10.1420.10">
    <property type="match status" value="2"/>
</dbReference>
<keyword evidence="7" id="KW-0479">Metal-binding</keyword>
<evidence type="ECO:0000259" key="19">
    <source>
        <dbReference type="PROSITE" id="PS00486"/>
    </source>
</evidence>
<evidence type="ECO:0000256" key="2">
    <source>
        <dbReference type="ARBA" id="ARBA00006460"/>
    </source>
</evidence>
<evidence type="ECO:0000256" key="18">
    <source>
        <dbReference type="SAM" id="MobiDB-lite"/>
    </source>
</evidence>
<feature type="region of interest" description="Disordered" evidence="18">
    <location>
        <begin position="41"/>
        <end position="64"/>
    </location>
</feature>
<keyword evidence="10" id="KW-0862">Zinc</keyword>
<dbReference type="Pfam" id="PF05190">
    <property type="entry name" value="MutS_IV"/>
    <property type="match status" value="1"/>
</dbReference>